<comment type="caution">
    <text evidence="1">The sequence shown here is derived from an EMBL/GenBank/DDBJ whole genome shotgun (WGS) entry which is preliminary data.</text>
</comment>
<gene>
    <name evidence="1" type="ORF">LCGC14_1715970</name>
</gene>
<dbReference type="EMBL" id="LAZR01015376">
    <property type="protein sequence ID" value="KKM13453.1"/>
    <property type="molecule type" value="Genomic_DNA"/>
</dbReference>
<accession>A0A0F9JU76</accession>
<evidence type="ECO:0000313" key="1">
    <source>
        <dbReference type="EMBL" id="KKM13453.1"/>
    </source>
</evidence>
<protein>
    <submittedName>
        <fullName evidence="1">Uncharacterized protein</fullName>
    </submittedName>
</protein>
<sequence>MNTPLFWSLKPETQARLLQWQFDNYGEKLGIPTLPMTSKGVWLAVEMESAEEINHLIRQTRRHFKGVDVDH</sequence>
<proteinExistence type="predicted"/>
<dbReference type="AlphaFoldDB" id="A0A0F9JU76"/>
<organism evidence="1">
    <name type="scientific">marine sediment metagenome</name>
    <dbReference type="NCBI Taxonomy" id="412755"/>
    <lineage>
        <taxon>unclassified sequences</taxon>
        <taxon>metagenomes</taxon>
        <taxon>ecological metagenomes</taxon>
    </lineage>
</organism>
<reference evidence="1" key="1">
    <citation type="journal article" date="2015" name="Nature">
        <title>Complex archaea that bridge the gap between prokaryotes and eukaryotes.</title>
        <authorList>
            <person name="Spang A."/>
            <person name="Saw J.H."/>
            <person name="Jorgensen S.L."/>
            <person name="Zaremba-Niedzwiedzka K."/>
            <person name="Martijn J."/>
            <person name="Lind A.E."/>
            <person name="van Eijk R."/>
            <person name="Schleper C."/>
            <person name="Guy L."/>
            <person name="Ettema T.J."/>
        </authorList>
    </citation>
    <scope>NUCLEOTIDE SEQUENCE</scope>
</reference>
<name>A0A0F9JU76_9ZZZZ</name>